<proteinExistence type="predicted"/>
<name>A0ABZ0TZX0_9FIRM</name>
<evidence type="ECO:0000313" key="1">
    <source>
        <dbReference type="EMBL" id="WPX08965.1"/>
    </source>
</evidence>
<dbReference type="NCBIfam" id="TIGR03984">
    <property type="entry name" value="CRISPR-associated protein Csx19"/>
    <property type="match status" value="1"/>
</dbReference>
<dbReference type="Proteomes" id="UP001322744">
    <property type="component" value="Chromosome"/>
</dbReference>
<reference evidence="1 2" key="1">
    <citation type="submission" date="2023-12" db="EMBL/GenBank/DDBJ databases">
        <authorList>
            <person name="Manesh M.J.H."/>
            <person name="Bing R.G."/>
            <person name="Willard D.J."/>
            <person name="Kelly R.M."/>
        </authorList>
    </citation>
    <scope>NUCLEOTIDE SEQUENCE [LARGE SCALE GENOMIC DNA]</scope>
    <source>
        <strain evidence="1 2">DSM 8977</strain>
    </source>
</reference>
<organism evidence="1 2">
    <name type="scientific">Anaerocellum danielii</name>
    <dbReference type="NCBI Taxonomy" id="1387557"/>
    <lineage>
        <taxon>Bacteria</taxon>
        <taxon>Bacillati</taxon>
        <taxon>Bacillota</taxon>
        <taxon>Bacillota incertae sedis</taxon>
        <taxon>Caldicellulosiruptorales</taxon>
        <taxon>Caldicellulosiruptoraceae</taxon>
        <taxon>Anaerocellum</taxon>
    </lineage>
</organism>
<dbReference type="RefSeq" id="WP_045173538.1">
    <property type="nucleotide sequence ID" value="NZ_CP139957.1"/>
</dbReference>
<dbReference type="InterPro" id="IPR023815">
    <property type="entry name" value="CRISPR-assoc_Csx19"/>
</dbReference>
<accession>A0ABZ0TZX0</accession>
<gene>
    <name evidence="1" type="primary">csx19</name>
    <name evidence="1" type="ORF">SOJ16_000131</name>
</gene>
<evidence type="ECO:0000313" key="2">
    <source>
        <dbReference type="Proteomes" id="UP001322744"/>
    </source>
</evidence>
<sequence length="197" mass="23408">MKKVYEIKETFSKVEKWDEVKPSDIEKRILENLKNGYMVCWLCNEVLFGRVSEGKIEFYHELQSDFPKYLLRIRAFNSQKEIHIWKSQGQFKGRIREDKDIEAGDGETLKKVEYIEAHQIMYGNGKNMKKINEEFYEIYGSRGIKYILPSELIKENMLSKDSYFVLVTRNYIDYNEIGQAGFIDSRFVKIEHKEGES</sequence>
<dbReference type="EMBL" id="CP139957">
    <property type="protein sequence ID" value="WPX08965.1"/>
    <property type="molecule type" value="Genomic_DNA"/>
</dbReference>
<keyword evidence="2" id="KW-1185">Reference proteome</keyword>
<protein>
    <submittedName>
        <fullName evidence="1">CRISPR-associated protein Csx19</fullName>
    </submittedName>
</protein>